<accession>A0A1H2QNP0</accession>
<evidence type="ECO:0008006" key="4">
    <source>
        <dbReference type="Google" id="ProtNLM"/>
    </source>
</evidence>
<feature type="region of interest" description="Disordered" evidence="1">
    <location>
        <begin position="65"/>
        <end position="100"/>
    </location>
</feature>
<dbReference type="AlphaFoldDB" id="A0A1H2QNP0"/>
<dbReference type="Proteomes" id="UP000198539">
    <property type="component" value="Unassembled WGS sequence"/>
</dbReference>
<proteinExistence type="predicted"/>
<dbReference type="EMBL" id="FNOM01000001">
    <property type="protein sequence ID" value="SDW08520.1"/>
    <property type="molecule type" value="Genomic_DNA"/>
</dbReference>
<evidence type="ECO:0000256" key="1">
    <source>
        <dbReference type="SAM" id="MobiDB-lite"/>
    </source>
</evidence>
<gene>
    <name evidence="2" type="ORF">SAMN04488238_10155</name>
</gene>
<name>A0A1H2QNP0_9RHOB</name>
<sequence length="100" mass="10719">MSRAFTPSVIAANHLLTGEVVYLNDAGRWTPEHSRARLFTDADVAQAELARDWAAEVVGAGLAAAQAGPDGPEPVHFRDVFRARGPSNRPHGKQAESCRA</sequence>
<reference evidence="2 3" key="1">
    <citation type="submission" date="2016-10" db="EMBL/GenBank/DDBJ databases">
        <authorList>
            <person name="de Groot N.N."/>
        </authorList>
    </citation>
    <scope>NUCLEOTIDE SEQUENCE [LARGE SCALE GENOMIC DNA]</scope>
    <source>
        <strain evidence="2 3">CGMCC 1.8894</strain>
    </source>
</reference>
<evidence type="ECO:0000313" key="2">
    <source>
        <dbReference type="EMBL" id="SDW08520.1"/>
    </source>
</evidence>
<dbReference type="InterPro" id="IPR021270">
    <property type="entry name" value="DUF2849"/>
</dbReference>
<organism evidence="2 3">
    <name type="scientific">Roseicitreum antarcticum</name>
    <dbReference type="NCBI Taxonomy" id="564137"/>
    <lineage>
        <taxon>Bacteria</taxon>
        <taxon>Pseudomonadati</taxon>
        <taxon>Pseudomonadota</taxon>
        <taxon>Alphaproteobacteria</taxon>
        <taxon>Rhodobacterales</taxon>
        <taxon>Paracoccaceae</taxon>
        <taxon>Roseicitreum</taxon>
    </lineage>
</organism>
<dbReference type="Pfam" id="PF11011">
    <property type="entry name" value="DUF2849"/>
    <property type="match status" value="1"/>
</dbReference>
<dbReference type="RefSeq" id="WP_092884257.1">
    <property type="nucleotide sequence ID" value="NZ_CP061498.1"/>
</dbReference>
<evidence type="ECO:0000313" key="3">
    <source>
        <dbReference type="Proteomes" id="UP000198539"/>
    </source>
</evidence>
<dbReference type="STRING" id="564137.SAMN04488238_10155"/>
<protein>
    <recommendedName>
        <fullName evidence="4">DUF2849 domain-containing protein</fullName>
    </recommendedName>
</protein>
<keyword evidence="3" id="KW-1185">Reference proteome</keyword>
<feature type="compositionally biased region" description="Basic and acidic residues" evidence="1">
    <location>
        <begin position="73"/>
        <end position="82"/>
    </location>
</feature>
<dbReference type="OrthoDB" id="5738806at2"/>